<evidence type="ECO:0000313" key="3">
    <source>
        <dbReference type="Proteomes" id="UP001169760"/>
    </source>
</evidence>
<feature type="chain" id="PRO_5043331040" evidence="1">
    <location>
        <begin position="28"/>
        <end position="295"/>
    </location>
</feature>
<comment type="caution">
    <text evidence="2">The sequence shown here is derived from an EMBL/GenBank/DDBJ whole genome shotgun (WGS) entry which is preliminary data.</text>
</comment>
<dbReference type="RefSeq" id="WP_216064496.1">
    <property type="nucleotide sequence ID" value="NZ_JAHKPP010000031.1"/>
</dbReference>
<name>A0AAW7X845_9GAMM</name>
<dbReference type="EMBL" id="JAUOPB010000010">
    <property type="protein sequence ID" value="MDO6423654.1"/>
    <property type="molecule type" value="Genomic_DNA"/>
</dbReference>
<evidence type="ECO:0000313" key="2">
    <source>
        <dbReference type="EMBL" id="MDO6423654.1"/>
    </source>
</evidence>
<dbReference type="AlphaFoldDB" id="A0AAW7X845"/>
<organism evidence="2 3">
    <name type="scientific">Saccharophagus degradans</name>
    <dbReference type="NCBI Taxonomy" id="86304"/>
    <lineage>
        <taxon>Bacteria</taxon>
        <taxon>Pseudomonadati</taxon>
        <taxon>Pseudomonadota</taxon>
        <taxon>Gammaproteobacteria</taxon>
        <taxon>Cellvibrionales</taxon>
        <taxon>Cellvibrionaceae</taxon>
        <taxon>Saccharophagus</taxon>
    </lineage>
</organism>
<keyword evidence="1" id="KW-0732">Signal</keyword>
<reference evidence="2" key="1">
    <citation type="submission" date="2023-07" db="EMBL/GenBank/DDBJ databases">
        <title>Genome content predicts the carbon catabolic preferences of heterotrophic bacteria.</title>
        <authorList>
            <person name="Gralka M."/>
        </authorList>
    </citation>
    <scope>NUCLEOTIDE SEQUENCE</scope>
    <source>
        <strain evidence="2">I3M17_2</strain>
    </source>
</reference>
<sequence>MRVIQRTYSNCLIALLFCLLAGASAVADQDVGGKSKHLTLVIPFVEIRDPTDTNYFYVALLDLALSKTVAQDGPYELVHMPNYLGTERMRLMLEQGAGVDILWSTSNRQRENRFLAVPVDLLRGLNAYRALLIDEKRVAEFEHIKSINDLKRFRVGSGDHWQDTQVLKHNELPLVGFLDYETMMPMLKFRRFDYASRGLHEVWKELEYSEGFIIAPNVLLHYKLPVHYFVRKNNHALADRIYRGLVKTIEDGSYYELFYNVPSHKYGYNQFKKMNSVVIELENPNATIKPHMITP</sequence>
<feature type="signal peptide" evidence="1">
    <location>
        <begin position="1"/>
        <end position="27"/>
    </location>
</feature>
<dbReference type="Proteomes" id="UP001169760">
    <property type="component" value="Unassembled WGS sequence"/>
</dbReference>
<protein>
    <submittedName>
        <fullName evidence="2">Transporter substrate-binding domain-containing protein</fullName>
    </submittedName>
</protein>
<gene>
    <name evidence="2" type="ORF">Q4521_14320</name>
</gene>
<evidence type="ECO:0000256" key="1">
    <source>
        <dbReference type="SAM" id="SignalP"/>
    </source>
</evidence>
<proteinExistence type="predicted"/>
<accession>A0AAW7X845</accession>